<evidence type="ECO:0000313" key="5">
    <source>
        <dbReference type="EMBL" id="PIT87640.1"/>
    </source>
</evidence>
<name>A0A2M6W4I1_9BACT</name>
<evidence type="ECO:0000256" key="1">
    <source>
        <dbReference type="ARBA" id="ARBA00006068"/>
    </source>
</evidence>
<dbReference type="InterPro" id="IPR027381">
    <property type="entry name" value="LytR/CpsA/Psr_C"/>
</dbReference>
<dbReference type="InterPro" id="IPR004474">
    <property type="entry name" value="LytR_CpsA_psr"/>
</dbReference>
<accession>A0A2M6W4I1</accession>
<proteinExistence type="inferred from homology"/>
<comment type="similarity">
    <text evidence="1">Belongs to the LytR/CpsA/Psr (LCP) family.</text>
</comment>
<protein>
    <recommendedName>
        <fullName evidence="7">Cell envelope-related transcriptional attenuator domain-containing protein</fullName>
    </recommendedName>
</protein>
<dbReference type="Proteomes" id="UP000231183">
    <property type="component" value="Unassembled WGS sequence"/>
</dbReference>
<evidence type="ECO:0000259" key="3">
    <source>
        <dbReference type="Pfam" id="PF03816"/>
    </source>
</evidence>
<keyword evidence="2" id="KW-0472">Membrane</keyword>
<dbReference type="PANTHER" id="PTHR33392">
    <property type="entry name" value="POLYISOPRENYL-TEICHOIC ACID--PEPTIDOGLYCAN TEICHOIC ACID TRANSFERASE TAGU"/>
    <property type="match status" value="1"/>
</dbReference>
<keyword evidence="2" id="KW-1133">Transmembrane helix</keyword>
<evidence type="ECO:0000256" key="2">
    <source>
        <dbReference type="SAM" id="Phobius"/>
    </source>
</evidence>
<comment type="caution">
    <text evidence="5">The sequence shown here is derived from an EMBL/GenBank/DDBJ whole genome shotgun (WGS) entry which is preliminary data.</text>
</comment>
<dbReference type="NCBIfam" id="TIGR00350">
    <property type="entry name" value="lytR_cpsA_psr"/>
    <property type="match status" value="1"/>
</dbReference>
<dbReference type="Pfam" id="PF03816">
    <property type="entry name" value="LytR_cpsA_psr"/>
    <property type="match status" value="1"/>
</dbReference>
<feature type="transmembrane region" description="Helical" evidence="2">
    <location>
        <begin position="32"/>
        <end position="52"/>
    </location>
</feature>
<keyword evidence="2" id="KW-0812">Transmembrane</keyword>
<dbReference type="Gene3D" id="3.40.630.190">
    <property type="entry name" value="LCP protein"/>
    <property type="match status" value="1"/>
</dbReference>
<sequence>MNKYDINMLRPRRTHGWQDVKEEKPKAKKNPALVFFIPVLIIVLLFGSCSLAKKYTLNRWSQNPSDYDNQTLKPKSGLFGTIKNWILSPDNVLEGQNSDRINILLLGIGGEGHDGGYLSDTNIILSVKPSTNEVAMISVPRDLSANIKGYGWMKINFAHAYGEMNNPGQGGEFALQTFQDTLGIKIPYYATVDFTAFQEIIDALGGVDIDVPRTFTDYSYPDNNYGYQTVTFTQGKETMNGARALIYARSRHGNNGEGSDFARARRQQIVIAAVKNKLMSAGTLLNPIVIKKIIDSVADNTSTNLDFGQIMFLASLAKKVDDNNIKTLVLDNANSGFLRTVIGYEGAYLLTPASGDFKEIQNAIGTIFSATTTPSLYSTVKNLASLPAAPNINIEIQNGTWESGLAAKYRRSMEDSGFIIYTIGNSNLRPIASSSIYIINKKVPAGFIDTVTRETNMAITNGLPYWMGFASSSLIQTDLTASTTLTTSTFNSTDTSTPASQALNYDPNTDILIILGEDQLTTNE</sequence>
<dbReference type="Pfam" id="PF13399">
    <property type="entry name" value="LytR_C"/>
    <property type="match status" value="1"/>
</dbReference>
<dbReference type="InterPro" id="IPR050922">
    <property type="entry name" value="LytR/CpsA/Psr_CW_biosynth"/>
</dbReference>
<evidence type="ECO:0008006" key="7">
    <source>
        <dbReference type="Google" id="ProtNLM"/>
    </source>
</evidence>
<organism evidence="5 6">
    <name type="scientific">Candidatus Magasanikbacteria bacterium CG10_big_fil_rev_8_21_14_0_10_40_10</name>
    <dbReference type="NCBI Taxonomy" id="1974648"/>
    <lineage>
        <taxon>Bacteria</taxon>
        <taxon>Candidatus Magasanikiibacteriota</taxon>
    </lineage>
</organism>
<feature type="domain" description="Cell envelope-related transcriptional attenuator" evidence="3">
    <location>
        <begin position="119"/>
        <end position="279"/>
    </location>
</feature>
<evidence type="ECO:0000313" key="6">
    <source>
        <dbReference type="Proteomes" id="UP000231183"/>
    </source>
</evidence>
<reference evidence="6" key="1">
    <citation type="submission" date="2017-09" db="EMBL/GenBank/DDBJ databases">
        <title>Depth-based differentiation of microbial function through sediment-hosted aquifers and enrichment of novel symbionts in the deep terrestrial subsurface.</title>
        <authorList>
            <person name="Probst A.J."/>
            <person name="Ladd B."/>
            <person name="Jarett J.K."/>
            <person name="Geller-Mcgrath D.E."/>
            <person name="Sieber C.M.K."/>
            <person name="Emerson J.B."/>
            <person name="Anantharaman K."/>
            <person name="Thomas B.C."/>
            <person name="Malmstrom R."/>
            <person name="Stieglmeier M."/>
            <person name="Klingl A."/>
            <person name="Woyke T."/>
            <person name="Ryan C.M."/>
            <person name="Banfield J.F."/>
        </authorList>
    </citation>
    <scope>NUCLEOTIDE SEQUENCE [LARGE SCALE GENOMIC DNA]</scope>
</reference>
<dbReference type="AlphaFoldDB" id="A0A2M6W4I1"/>
<dbReference type="PANTHER" id="PTHR33392:SF6">
    <property type="entry name" value="POLYISOPRENYL-TEICHOIC ACID--PEPTIDOGLYCAN TEICHOIC ACID TRANSFERASE TAGU"/>
    <property type="match status" value="1"/>
</dbReference>
<gene>
    <name evidence="5" type="ORF">COU31_01650</name>
</gene>
<feature type="domain" description="LytR/CpsA/Psr regulator C-terminal" evidence="4">
    <location>
        <begin position="392"/>
        <end position="438"/>
    </location>
</feature>
<evidence type="ECO:0000259" key="4">
    <source>
        <dbReference type="Pfam" id="PF13399"/>
    </source>
</evidence>
<dbReference type="EMBL" id="PFBX01000014">
    <property type="protein sequence ID" value="PIT87640.1"/>
    <property type="molecule type" value="Genomic_DNA"/>
</dbReference>